<dbReference type="Gramene" id="KVI00872">
    <property type="protein sequence ID" value="KVI00872"/>
    <property type="gene ID" value="Ccrd_020870"/>
</dbReference>
<reference evidence="1 2" key="1">
    <citation type="journal article" date="2016" name="Sci. Rep.">
        <title>The genome sequence of the outbreeding globe artichoke constructed de novo incorporating a phase-aware low-pass sequencing strategy of F1 progeny.</title>
        <authorList>
            <person name="Scaglione D."/>
            <person name="Reyes-Chin-Wo S."/>
            <person name="Acquadro A."/>
            <person name="Froenicke L."/>
            <person name="Portis E."/>
            <person name="Beitel C."/>
            <person name="Tirone M."/>
            <person name="Mauro R."/>
            <person name="Lo Monaco A."/>
            <person name="Mauromicale G."/>
            <person name="Faccioli P."/>
            <person name="Cattivelli L."/>
            <person name="Rieseberg L."/>
            <person name="Michelmore R."/>
            <person name="Lanteri S."/>
        </authorList>
    </citation>
    <scope>NUCLEOTIDE SEQUENCE [LARGE SCALE GENOMIC DNA]</scope>
    <source>
        <strain evidence="1">2C</strain>
    </source>
</reference>
<organism evidence="1 2">
    <name type="scientific">Cynara cardunculus var. scolymus</name>
    <name type="common">Globe artichoke</name>
    <name type="synonym">Cynara scolymus</name>
    <dbReference type="NCBI Taxonomy" id="59895"/>
    <lineage>
        <taxon>Eukaryota</taxon>
        <taxon>Viridiplantae</taxon>
        <taxon>Streptophyta</taxon>
        <taxon>Embryophyta</taxon>
        <taxon>Tracheophyta</taxon>
        <taxon>Spermatophyta</taxon>
        <taxon>Magnoliopsida</taxon>
        <taxon>eudicotyledons</taxon>
        <taxon>Gunneridae</taxon>
        <taxon>Pentapetalae</taxon>
        <taxon>asterids</taxon>
        <taxon>campanulids</taxon>
        <taxon>Asterales</taxon>
        <taxon>Asteraceae</taxon>
        <taxon>Carduoideae</taxon>
        <taxon>Cardueae</taxon>
        <taxon>Carduinae</taxon>
        <taxon>Cynara</taxon>
    </lineage>
</organism>
<evidence type="ECO:0000313" key="2">
    <source>
        <dbReference type="Proteomes" id="UP000243975"/>
    </source>
</evidence>
<dbReference type="Gene3D" id="3.40.395.10">
    <property type="entry name" value="Adenoviral Proteinase, Chain A"/>
    <property type="match status" value="1"/>
</dbReference>
<keyword evidence="2" id="KW-1185">Reference proteome</keyword>
<dbReference type="InterPro" id="IPR038765">
    <property type="entry name" value="Papain-like_cys_pep_sf"/>
</dbReference>
<evidence type="ECO:0008006" key="3">
    <source>
        <dbReference type="Google" id="ProtNLM"/>
    </source>
</evidence>
<gene>
    <name evidence="1" type="ORF">Ccrd_020870</name>
</gene>
<sequence length="318" mass="36986">MQIRTEPVFVTPNGRTLTRQALQFLATQSVVCREILNGWSMVLNREERLQSHDTLQDAISIPWTFRCAQMDRIIKDQALDVHQRYESFKNNIPSCTINDKELISMRNIDLVFLLIVEESFFYIIVFDLKPPSIVIIDSKDWDGTVDNIYGSSTVVLQDMMIMHLLREGHDAGKVYAEMEQDQIRTRWQSRESLVDCGVMLMRRMETYFGGDGGKWDCGLYKERTKQKRQLKDLRTKYYSKILLIDENIRKTSIITDVELFIAMETSYNAKKKRVATRIGRGKEICSRLWSIFREGQHLLDEFAGKNVLAASNTIYVGQ</sequence>
<name>A0A124SER2_CYNCS</name>
<comment type="caution">
    <text evidence="1">The sequence shown here is derived from an EMBL/GenBank/DDBJ whole genome shotgun (WGS) entry which is preliminary data.</text>
</comment>
<dbReference type="SUPFAM" id="SSF54001">
    <property type="entry name" value="Cysteine proteinases"/>
    <property type="match status" value="1"/>
</dbReference>
<dbReference type="AlphaFoldDB" id="A0A124SER2"/>
<evidence type="ECO:0000313" key="1">
    <source>
        <dbReference type="EMBL" id="KVI00872.1"/>
    </source>
</evidence>
<dbReference type="EMBL" id="LEKV01003200">
    <property type="protein sequence ID" value="KVI00872.1"/>
    <property type="molecule type" value="Genomic_DNA"/>
</dbReference>
<feature type="non-terminal residue" evidence="1">
    <location>
        <position position="318"/>
    </location>
</feature>
<dbReference type="Proteomes" id="UP000243975">
    <property type="component" value="Unassembled WGS sequence"/>
</dbReference>
<protein>
    <recommendedName>
        <fullName evidence="3">Ulp1 protease family, C-terminal catalytic domain-containing protein</fullName>
    </recommendedName>
</protein>
<proteinExistence type="predicted"/>
<accession>A0A124SER2</accession>